<dbReference type="SUPFAM" id="SSF53850">
    <property type="entry name" value="Periplasmic binding protein-like II"/>
    <property type="match status" value="1"/>
</dbReference>
<dbReference type="GO" id="GO:0022857">
    <property type="term" value="F:transmembrane transporter activity"/>
    <property type="evidence" value="ECO:0007669"/>
    <property type="project" value="InterPro"/>
</dbReference>
<evidence type="ECO:0000256" key="1">
    <source>
        <dbReference type="SAM" id="SignalP"/>
    </source>
</evidence>
<feature type="domain" description="ABC-type glycine betaine transport system substrate-binding" evidence="2">
    <location>
        <begin position="49"/>
        <end position="319"/>
    </location>
</feature>
<protein>
    <submittedName>
        <fullName evidence="3">ABC transporter, substrate-binding protein (Cluster 13, osmolytes)</fullName>
    </submittedName>
</protein>
<gene>
    <name evidence="3" type="ORF">AVDCRST_MAG46-3614</name>
</gene>
<dbReference type="EMBL" id="CADCUD010000253">
    <property type="protein sequence ID" value="CAA9364741.1"/>
    <property type="molecule type" value="Genomic_DNA"/>
</dbReference>
<dbReference type="Gene3D" id="3.40.190.10">
    <property type="entry name" value="Periplasmic binding protein-like II"/>
    <property type="match status" value="1"/>
</dbReference>
<proteinExistence type="predicted"/>
<keyword evidence="1" id="KW-0732">Signal</keyword>
<name>A0A6J4MRJ4_9ACTN</name>
<accession>A0A6J4MRJ4</accession>
<feature type="signal peptide" evidence="1">
    <location>
        <begin position="1"/>
        <end position="26"/>
    </location>
</feature>
<evidence type="ECO:0000313" key="3">
    <source>
        <dbReference type="EMBL" id="CAA9364741.1"/>
    </source>
</evidence>
<evidence type="ECO:0000259" key="2">
    <source>
        <dbReference type="Pfam" id="PF04069"/>
    </source>
</evidence>
<dbReference type="PROSITE" id="PS51257">
    <property type="entry name" value="PROKAR_LIPOPROTEIN"/>
    <property type="match status" value="1"/>
</dbReference>
<dbReference type="Pfam" id="PF04069">
    <property type="entry name" value="OpuAC"/>
    <property type="match status" value="1"/>
</dbReference>
<organism evidence="3">
    <name type="scientific">uncultured Nocardioidaceae bacterium</name>
    <dbReference type="NCBI Taxonomy" id="253824"/>
    <lineage>
        <taxon>Bacteria</taxon>
        <taxon>Bacillati</taxon>
        <taxon>Actinomycetota</taxon>
        <taxon>Actinomycetes</taxon>
        <taxon>Propionibacteriales</taxon>
        <taxon>Nocardioidaceae</taxon>
        <taxon>environmental samples</taxon>
    </lineage>
</organism>
<dbReference type="GO" id="GO:0043190">
    <property type="term" value="C:ATP-binding cassette (ABC) transporter complex"/>
    <property type="evidence" value="ECO:0007669"/>
    <property type="project" value="InterPro"/>
</dbReference>
<sequence length="324" mass="34683">MMRNPKRTVRLAALFTGLAMVVAACGDDEGGGGGGGGGEGVDLSGKSFTVGSKEFTEQLIVGQMAIQVLENAGAEVDDKTGLVGTETVRTALTSGEIDMYWEYTGTGWTSHLGHDATEASDDPQELFDAVATEDLEQNQVQWFALAPFENTYAIATTSERADELGTATLSDYAEVVNSNPSDGSLCAATEFLTRSDGWPGLEKEYAFDLPDSEIAEVDLGLVFNEVPEGDNCNFGEVFSTDGRIPANDMTLLEDDKGFFVKYNLAMSASQEVYDANPELEELLTPLAEALTTETMQALNAQVDEEGLPAEAVAESWLEENDFLG</sequence>
<dbReference type="InterPro" id="IPR007210">
    <property type="entry name" value="ABC_Gly_betaine_transp_sub-bd"/>
</dbReference>
<dbReference type="AlphaFoldDB" id="A0A6J4MRJ4"/>
<feature type="chain" id="PRO_5026938527" evidence="1">
    <location>
        <begin position="27"/>
        <end position="324"/>
    </location>
</feature>
<dbReference type="Gene3D" id="3.40.190.120">
    <property type="entry name" value="Osmoprotection protein (prox), domain 2"/>
    <property type="match status" value="1"/>
</dbReference>
<reference evidence="3" key="1">
    <citation type="submission" date="2020-02" db="EMBL/GenBank/DDBJ databases">
        <authorList>
            <person name="Meier V. D."/>
        </authorList>
    </citation>
    <scope>NUCLEOTIDE SEQUENCE</scope>
    <source>
        <strain evidence="3">AVDCRST_MAG46</strain>
    </source>
</reference>